<evidence type="ECO:0000256" key="1">
    <source>
        <dbReference type="SAM" id="MobiDB-lite"/>
    </source>
</evidence>
<dbReference type="Proteomes" id="UP000228934">
    <property type="component" value="Unassembled WGS sequence"/>
</dbReference>
<evidence type="ECO:0000313" key="3">
    <source>
        <dbReference type="Proteomes" id="UP000228934"/>
    </source>
</evidence>
<sequence>MFRIPISAIKYRCAKYTYLFSHRGERTPLIRGDNRPPHLRKKGKSPKAKQMRRRETWWKLSPQQVVVMLWMKVISPVKVPRS</sequence>
<evidence type="ECO:0000313" key="2">
    <source>
        <dbReference type="EMBL" id="PIO40551.1"/>
    </source>
</evidence>
<proteinExistence type="predicted"/>
<accession>A0A2G9SMD6</accession>
<dbReference type="AlphaFoldDB" id="A0A2G9SMD6"/>
<dbReference type="EMBL" id="KV922986">
    <property type="protein sequence ID" value="PIO40551.1"/>
    <property type="molecule type" value="Genomic_DNA"/>
</dbReference>
<feature type="region of interest" description="Disordered" evidence="1">
    <location>
        <begin position="29"/>
        <end position="53"/>
    </location>
</feature>
<feature type="compositionally biased region" description="Basic residues" evidence="1">
    <location>
        <begin position="37"/>
        <end position="52"/>
    </location>
</feature>
<reference evidence="3" key="1">
    <citation type="journal article" date="2017" name="Nat. Commun.">
        <title>The North American bullfrog draft genome provides insight into hormonal regulation of long noncoding RNA.</title>
        <authorList>
            <person name="Hammond S.A."/>
            <person name="Warren R.L."/>
            <person name="Vandervalk B.P."/>
            <person name="Kucuk E."/>
            <person name="Khan H."/>
            <person name="Gibb E.A."/>
            <person name="Pandoh P."/>
            <person name="Kirk H."/>
            <person name="Zhao Y."/>
            <person name="Jones M."/>
            <person name="Mungall A.J."/>
            <person name="Coope R."/>
            <person name="Pleasance S."/>
            <person name="Moore R.A."/>
            <person name="Holt R.A."/>
            <person name="Round J.M."/>
            <person name="Ohora S."/>
            <person name="Walle B.V."/>
            <person name="Veldhoen N."/>
            <person name="Helbing C.C."/>
            <person name="Birol I."/>
        </authorList>
    </citation>
    <scope>NUCLEOTIDE SEQUENCE [LARGE SCALE GENOMIC DNA]</scope>
</reference>
<name>A0A2G9SMD6_AQUCT</name>
<keyword evidence="3" id="KW-1185">Reference proteome</keyword>
<gene>
    <name evidence="2" type="ORF">AB205_0075200</name>
</gene>
<protein>
    <submittedName>
        <fullName evidence="2">Uncharacterized protein</fullName>
    </submittedName>
</protein>
<organism evidence="2 3">
    <name type="scientific">Aquarana catesbeiana</name>
    <name type="common">American bullfrog</name>
    <name type="synonym">Rana catesbeiana</name>
    <dbReference type="NCBI Taxonomy" id="8400"/>
    <lineage>
        <taxon>Eukaryota</taxon>
        <taxon>Metazoa</taxon>
        <taxon>Chordata</taxon>
        <taxon>Craniata</taxon>
        <taxon>Vertebrata</taxon>
        <taxon>Euteleostomi</taxon>
        <taxon>Amphibia</taxon>
        <taxon>Batrachia</taxon>
        <taxon>Anura</taxon>
        <taxon>Neobatrachia</taxon>
        <taxon>Ranoidea</taxon>
        <taxon>Ranidae</taxon>
        <taxon>Aquarana</taxon>
    </lineage>
</organism>